<evidence type="ECO:0000313" key="2">
    <source>
        <dbReference type="EMBL" id="MCC3145656.1"/>
    </source>
</evidence>
<dbReference type="PANTHER" id="PTHR37316">
    <property type="entry name" value="TEICHOIC ACID GLYCEROL-PHOSPHATE PRIMASE"/>
    <property type="match status" value="1"/>
</dbReference>
<protein>
    <submittedName>
        <fullName evidence="2">CDP-glycerol glycerophosphotransferase family protein</fullName>
    </submittedName>
</protein>
<sequence>MKKLIKKLLLYFGILRSVIKIKIGLSGLIHNPLKFIEFWLNLIKAIISNKKIITFYYSQKIHPSFTQSLPNKLSMNENIEVFCFCDWSEEEKLYNGMNKTKIYYNCSKILPLTFAHLLITPISGYTSKKPFLSKFAHVPHSLVSLTGIYKKNAFDYMDIFFASGPHHTKELKLMRNNRGWEDVKILPSGYPKVDELSKLKGNKKFTKNSFDTILYAPTWTEGLSLEECGYDIINELINNNYNVIFRPHPLSLKHQNKLIDNINKKFSDLSSYRFDKSNDSTESLLESDLMITDWSGVALEYSLAFEKPIIFIDGKKKIQNEEFYKYYNENDLVEVSYRNKLGKIIDSVENLNEEINDLKQTFDVTKVRKARDDLLYNYKNSEHIIKNQILNILEMK</sequence>
<evidence type="ECO:0000256" key="1">
    <source>
        <dbReference type="SAM" id="Coils"/>
    </source>
</evidence>
<dbReference type="PANTHER" id="PTHR37316:SF3">
    <property type="entry name" value="TEICHOIC ACID GLYCEROL-PHOSPHATE TRANSFERASE"/>
    <property type="match status" value="1"/>
</dbReference>
<dbReference type="InterPro" id="IPR043148">
    <property type="entry name" value="TagF_C"/>
</dbReference>
<feature type="coiled-coil region" evidence="1">
    <location>
        <begin position="341"/>
        <end position="368"/>
    </location>
</feature>
<dbReference type="InterPro" id="IPR051612">
    <property type="entry name" value="Teichoic_Acid_Biosynth"/>
</dbReference>
<dbReference type="GO" id="GO:0047355">
    <property type="term" value="F:CDP-glycerol glycerophosphotransferase activity"/>
    <property type="evidence" value="ECO:0007669"/>
    <property type="project" value="InterPro"/>
</dbReference>
<accession>A0AAW4X1H1</accession>
<comment type="caution">
    <text evidence="2">The sequence shown here is derived from an EMBL/GenBank/DDBJ whole genome shotgun (WGS) entry which is preliminary data.</text>
</comment>
<gene>
    <name evidence="2" type="ORF">LJ207_10000</name>
</gene>
<dbReference type="GO" id="GO:0016020">
    <property type="term" value="C:membrane"/>
    <property type="evidence" value="ECO:0007669"/>
    <property type="project" value="InterPro"/>
</dbReference>
<dbReference type="EMBL" id="JAJFAT010000014">
    <property type="protein sequence ID" value="MCC3145656.1"/>
    <property type="molecule type" value="Genomic_DNA"/>
</dbReference>
<reference evidence="2 3" key="1">
    <citation type="submission" date="2021-10" db="EMBL/GenBank/DDBJ databases">
        <authorList>
            <person name="Grouzdev D.S."/>
            <person name="Pantiukh K.S."/>
            <person name="Krutkina M.S."/>
        </authorList>
    </citation>
    <scope>NUCLEOTIDE SEQUENCE [LARGE SCALE GENOMIC DNA]</scope>
    <source>
        <strain evidence="2 3">Z-7514</strain>
    </source>
</reference>
<dbReference type="Pfam" id="PF04464">
    <property type="entry name" value="Glyphos_transf"/>
    <property type="match status" value="1"/>
</dbReference>
<dbReference type="Gene3D" id="3.40.50.12580">
    <property type="match status" value="1"/>
</dbReference>
<dbReference type="InterPro" id="IPR007554">
    <property type="entry name" value="Glycerophosphate_synth"/>
</dbReference>
<keyword evidence="1" id="KW-0175">Coiled coil</keyword>
<organism evidence="2 3">
    <name type="scientific">Halanaerobium polyolivorans</name>
    <dbReference type="NCBI Taxonomy" id="2886943"/>
    <lineage>
        <taxon>Bacteria</taxon>
        <taxon>Bacillati</taxon>
        <taxon>Bacillota</taxon>
        <taxon>Clostridia</taxon>
        <taxon>Halanaerobiales</taxon>
        <taxon>Halanaerobiaceae</taxon>
        <taxon>Halanaerobium</taxon>
    </lineage>
</organism>
<proteinExistence type="predicted"/>
<evidence type="ECO:0000313" key="3">
    <source>
        <dbReference type="Proteomes" id="UP001199296"/>
    </source>
</evidence>
<dbReference type="RefSeq" id="WP_229346357.1">
    <property type="nucleotide sequence ID" value="NZ_JAJFAT010000014.1"/>
</dbReference>
<keyword evidence="3" id="KW-1185">Reference proteome</keyword>
<dbReference type="AlphaFoldDB" id="A0AAW4X1H1"/>
<dbReference type="Proteomes" id="UP001199296">
    <property type="component" value="Unassembled WGS sequence"/>
</dbReference>
<name>A0AAW4X1H1_9FIRM</name>